<dbReference type="InterPro" id="IPR051481">
    <property type="entry name" value="BTB-POZ/Galectin-3-binding"/>
</dbReference>
<dbReference type="Gene3D" id="3.30.710.10">
    <property type="entry name" value="Potassium Channel Kv1.1, Chain A"/>
    <property type="match status" value="1"/>
</dbReference>
<dbReference type="CDD" id="cd18292">
    <property type="entry name" value="BTB_POZ_BTBD17"/>
    <property type="match status" value="1"/>
</dbReference>
<dbReference type="SUPFAM" id="SSF49599">
    <property type="entry name" value="TRAF domain-like"/>
    <property type="match status" value="1"/>
</dbReference>
<name>A0A7M7HFL8_STRPU</name>
<dbReference type="SUPFAM" id="SSF54695">
    <property type="entry name" value="POZ domain"/>
    <property type="match status" value="1"/>
</dbReference>
<dbReference type="Gene3D" id="2.60.210.10">
    <property type="entry name" value="Apoptosis, Tumor Necrosis Factor Receptor Associated Protein 2, Chain A"/>
    <property type="match status" value="1"/>
</dbReference>
<evidence type="ECO:0000313" key="5">
    <source>
        <dbReference type="Proteomes" id="UP000007110"/>
    </source>
</evidence>
<dbReference type="GeneID" id="592989"/>
<dbReference type="PANTHER" id="PTHR24410:SF47">
    <property type="entry name" value="BTB DOMAIN-CONTAINING PROTEIN"/>
    <property type="match status" value="1"/>
</dbReference>
<dbReference type="FunCoup" id="A0A7M7HFL8">
    <property type="interactions" value="736"/>
</dbReference>
<feature type="domain" description="BTB" evidence="2">
    <location>
        <begin position="133"/>
        <end position="202"/>
    </location>
</feature>
<evidence type="ECO:0000256" key="1">
    <source>
        <dbReference type="SAM" id="MobiDB-lite"/>
    </source>
</evidence>
<dbReference type="AlphaFoldDB" id="A0A7M7HFL8"/>
<dbReference type="RefSeq" id="XP_011664197.2">
    <property type="nucleotide sequence ID" value="XM_011665895.2"/>
</dbReference>
<protein>
    <recommendedName>
        <fullName evidence="6">BTB/POZ domain-containing protein 17</fullName>
    </recommendedName>
</protein>
<dbReference type="OrthoDB" id="2359033at2759"/>
<keyword evidence="5" id="KW-1185">Reference proteome</keyword>
<dbReference type="InterPro" id="IPR008974">
    <property type="entry name" value="TRAF-like"/>
</dbReference>
<feature type="domain" description="MATH" evidence="3">
    <location>
        <begin position="405"/>
        <end position="532"/>
    </location>
</feature>
<evidence type="ECO:0000313" key="4">
    <source>
        <dbReference type="EnsemblMetazoa" id="XP_011664197"/>
    </source>
</evidence>
<proteinExistence type="predicted"/>
<dbReference type="InterPro" id="IPR000210">
    <property type="entry name" value="BTB/POZ_dom"/>
</dbReference>
<reference evidence="5" key="1">
    <citation type="submission" date="2015-02" db="EMBL/GenBank/DDBJ databases">
        <title>Genome sequencing for Strongylocentrotus purpuratus.</title>
        <authorList>
            <person name="Murali S."/>
            <person name="Liu Y."/>
            <person name="Vee V."/>
            <person name="English A."/>
            <person name="Wang M."/>
            <person name="Skinner E."/>
            <person name="Han Y."/>
            <person name="Muzny D.M."/>
            <person name="Worley K.C."/>
            <person name="Gibbs R.A."/>
        </authorList>
    </citation>
    <scope>NUCLEOTIDE SEQUENCE</scope>
</reference>
<dbReference type="SMART" id="SM00875">
    <property type="entry name" value="BACK"/>
    <property type="match status" value="1"/>
</dbReference>
<dbReference type="InterPro" id="IPR011333">
    <property type="entry name" value="SKP1/BTB/POZ_sf"/>
</dbReference>
<dbReference type="Pfam" id="PF00651">
    <property type="entry name" value="BTB"/>
    <property type="match status" value="1"/>
</dbReference>
<dbReference type="SMART" id="SM00225">
    <property type="entry name" value="BTB"/>
    <property type="match status" value="1"/>
</dbReference>
<dbReference type="Pfam" id="PF07707">
    <property type="entry name" value="BACK"/>
    <property type="match status" value="1"/>
</dbReference>
<dbReference type="PROSITE" id="PS50097">
    <property type="entry name" value="BTB"/>
    <property type="match status" value="1"/>
</dbReference>
<dbReference type="PROSITE" id="PS50144">
    <property type="entry name" value="MATH"/>
    <property type="match status" value="1"/>
</dbReference>
<sequence>MMRNTFRQLITMSEQRIPHLGHRMMPAAGVPGAQGGGNVGQGGAGGGALAPGQPGGAAGGGGGGAANQGLANDPLQAFYFSVINQPQPPITISANPEDEDKDDKMPPGGVDCYGNERKALSDMTRFYNNPQLSDIKLKVGFEEFNGHKLVLVRWSEVFERMFSADWSDQKKKEIELVEEPECTEVFPAFLKFLYSCHIILTIENTLPILMLADKYNVCDLRRVCIEFATNSIMPKLPLKDVFHVWYQYATKCYHQVLITASVKALSPKADDIMSLPDWNVEWLALDRDQLVQFLKSSHLTVRNELLVFRAVIKWIESPKHPERMQKMEDLLKEIIPHIRFPMMTPEQLQQLENHRIVEQFPALFSTSLLHAYKFNALPLESRANNPDFSSTSYLLRNYTDLRWDKRIVLSGYSQFNKLQEVMPRFSTRSSSYPHSSWDWELKIYPKGSSSSNEDFRMILYSNVVLDQPRPIEYMVQVVNDSKVLAVTSGKKNFTKARYHSDTDIDKKVPLNDLMTSSSQYIVNDELVVQVFLKPLQ</sequence>
<dbReference type="PANTHER" id="PTHR24410">
    <property type="entry name" value="HL07962P-RELATED"/>
    <property type="match status" value="1"/>
</dbReference>
<evidence type="ECO:0000259" key="3">
    <source>
        <dbReference type="PROSITE" id="PS50144"/>
    </source>
</evidence>
<dbReference type="InParanoid" id="A0A7M7HFL8"/>
<dbReference type="InterPro" id="IPR002083">
    <property type="entry name" value="MATH/TRAF_dom"/>
</dbReference>
<evidence type="ECO:0000259" key="2">
    <source>
        <dbReference type="PROSITE" id="PS50097"/>
    </source>
</evidence>
<feature type="compositionally biased region" description="Gly residues" evidence="1">
    <location>
        <begin position="32"/>
        <end position="64"/>
    </location>
</feature>
<dbReference type="EnsemblMetazoa" id="XM_011665895">
    <property type="protein sequence ID" value="XP_011664197"/>
    <property type="gene ID" value="LOC592989"/>
</dbReference>
<reference evidence="4" key="2">
    <citation type="submission" date="2021-01" db="UniProtKB">
        <authorList>
            <consortium name="EnsemblMetazoa"/>
        </authorList>
    </citation>
    <scope>IDENTIFICATION</scope>
</reference>
<dbReference type="InterPro" id="IPR011705">
    <property type="entry name" value="BACK"/>
</dbReference>
<evidence type="ECO:0008006" key="6">
    <source>
        <dbReference type="Google" id="ProtNLM"/>
    </source>
</evidence>
<accession>A0A7M7HFL8</accession>
<organism evidence="4 5">
    <name type="scientific">Strongylocentrotus purpuratus</name>
    <name type="common">Purple sea urchin</name>
    <dbReference type="NCBI Taxonomy" id="7668"/>
    <lineage>
        <taxon>Eukaryota</taxon>
        <taxon>Metazoa</taxon>
        <taxon>Echinodermata</taxon>
        <taxon>Eleutherozoa</taxon>
        <taxon>Echinozoa</taxon>
        <taxon>Echinoidea</taxon>
        <taxon>Euechinoidea</taxon>
        <taxon>Echinacea</taxon>
        <taxon>Camarodonta</taxon>
        <taxon>Echinidea</taxon>
        <taxon>Strongylocentrotidae</taxon>
        <taxon>Strongylocentrotus</taxon>
    </lineage>
</organism>
<dbReference type="OMA" id="EWEKEWL"/>
<dbReference type="Proteomes" id="UP000007110">
    <property type="component" value="Unassembled WGS sequence"/>
</dbReference>
<feature type="region of interest" description="Disordered" evidence="1">
    <location>
        <begin position="27"/>
        <end position="64"/>
    </location>
</feature>
<dbReference type="Gene3D" id="1.25.40.420">
    <property type="match status" value="1"/>
</dbReference>